<dbReference type="Proteomes" id="UP000237105">
    <property type="component" value="Unassembled WGS sequence"/>
</dbReference>
<reference evidence="3" key="1">
    <citation type="submission" date="2016-06" db="EMBL/GenBank/DDBJ databases">
        <title>Parallel loss of symbiosis genes in relatives of nitrogen-fixing non-legume Parasponia.</title>
        <authorList>
            <person name="Van Velzen R."/>
            <person name="Holmer R."/>
            <person name="Bu F."/>
            <person name="Rutten L."/>
            <person name="Van Zeijl A."/>
            <person name="Liu W."/>
            <person name="Santuari L."/>
            <person name="Cao Q."/>
            <person name="Sharma T."/>
            <person name="Shen D."/>
            <person name="Roswanjaya Y."/>
            <person name="Wardhani T."/>
            <person name="Kalhor M.S."/>
            <person name="Jansen J."/>
            <person name="Van den Hoogen J."/>
            <person name="Gungor B."/>
            <person name="Hartog M."/>
            <person name="Hontelez J."/>
            <person name="Verver J."/>
            <person name="Yang W.-C."/>
            <person name="Schijlen E."/>
            <person name="Repin R."/>
            <person name="Schilthuizen M."/>
            <person name="Schranz E."/>
            <person name="Heidstra R."/>
            <person name="Miyata K."/>
            <person name="Fedorova E."/>
            <person name="Kohlen W."/>
            <person name="Bisseling T."/>
            <person name="Smit S."/>
            <person name="Geurts R."/>
        </authorList>
    </citation>
    <scope>NUCLEOTIDE SEQUENCE [LARGE SCALE GENOMIC DNA]</scope>
    <source>
        <strain evidence="3">cv. WU1-14</strain>
    </source>
</reference>
<evidence type="ECO:0000313" key="3">
    <source>
        <dbReference type="Proteomes" id="UP000237105"/>
    </source>
</evidence>
<sequence>MWLIWIWNLNPRVVDTRVLLLPPLIWTTFGESEMRLFINTCQDVL</sequence>
<protein>
    <submittedName>
        <fullName evidence="2">Uncharacterized protein</fullName>
    </submittedName>
</protein>
<proteinExistence type="predicted"/>
<dbReference type="EMBL" id="JXTB01000203">
    <property type="protein sequence ID" value="PON53725.1"/>
    <property type="molecule type" value="Genomic_DNA"/>
</dbReference>
<name>A0A2P5BY74_PARAD</name>
<dbReference type="OrthoDB" id="10537438at2759"/>
<dbReference type="AlphaFoldDB" id="A0A2P5BY74"/>
<feature type="signal peptide" evidence="1">
    <location>
        <begin position="1"/>
        <end position="16"/>
    </location>
</feature>
<evidence type="ECO:0000256" key="1">
    <source>
        <dbReference type="SAM" id="SignalP"/>
    </source>
</evidence>
<comment type="caution">
    <text evidence="2">The sequence shown here is derived from an EMBL/GenBank/DDBJ whole genome shotgun (WGS) entry which is preliminary data.</text>
</comment>
<gene>
    <name evidence="2" type="ORF">PanWU01x14_200670</name>
</gene>
<accession>A0A2P5BY74</accession>
<feature type="chain" id="PRO_5015125567" evidence="1">
    <location>
        <begin position="17"/>
        <end position="45"/>
    </location>
</feature>
<keyword evidence="1" id="KW-0732">Signal</keyword>
<keyword evidence="3" id="KW-1185">Reference proteome</keyword>
<organism evidence="2 3">
    <name type="scientific">Parasponia andersonii</name>
    <name type="common">Sponia andersonii</name>
    <dbReference type="NCBI Taxonomy" id="3476"/>
    <lineage>
        <taxon>Eukaryota</taxon>
        <taxon>Viridiplantae</taxon>
        <taxon>Streptophyta</taxon>
        <taxon>Embryophyta</taxon>
        <taxon>Tracheophyta</taxon>
        <taxon>Spermatophyta</taxon>
        <taxon>Magnoliopsida</taxon>
        <taxon>eudicotyledons</taxon>
        <taxon>Gunneridae</taxon>
        <taxon>Pentapetalae</taxon>
        <taxon>rosids</taxon>
        <taxon>fabids</taxon>
        <taxon>Rosales</taxon>
        <taxon>Cannabaceae</taxon>
        <taxon>Parasponia</taxon>
    </lineage>
</organism>
<evidence type="ECO:0000313" key="2">
    <source>
        <dbReference type="EMBL" id="PON53725.1"/>
    </source>
</evidence>